<evidence type="ECO:0000313" key="1">
    <source>
        <dbReference type="EMBL" id="PWI65051.1"/>
    </source>
</evidence>
<dbReference type="Proteomes" id="UP000245956">
    <property type="component" value="Unassembled WGS sequence"/>
</dbReference>
<comment type="caution">
    <text evidence="1">The sequence shown here is derived from an EMBL/GenBank/DDBJ whole genome shotgun (WGS) entry which is preliminary data.</text>
</comment>
<gene>
    <name evidence="1" type="ORF">PCL_07463</name>
</gene>
<name>A0A2U3DS14_PURLI</name>
<dbReference type="EMBL" id="LCWV01000039">
    <property type="protein sequence ID" value="PWI65051.1"/>
    <property type="molecule type" value="Genomic_DNA"/>
</dbReference>
<reference evidence="1 2" key="1">
    <citation type="journal article" date="2016" name="Front. Microbiol.">
        <title>Genome and transcriptome sequences reveal the specific parasitism of the nematophagous Purpureocillium lilacinum 36-1.</title>
        <authorList>
            <person name="Xie J."/>
            <person name="Li S."/>
            <person name="Mo C."/>
            <person name="Xiao X."/>
            <person name="Peng D."/>
            <person name="Wang G."/>
            <person name="Xiao Y."/>
        </authorList>
    </citation>
    <scope>NUCLEOTIDE SEQUENCE [LARGE SCALE GENOMIC DNA]</scope>
    <source>
        <strain evidence="1 2">36-1</strain>
    </source>
</reference>
<accession>A0A2U3DS14</accession>
<evidence type="ECO:0000313" key="2">
    <source>
        <dbReference type="Proteomes" id="UP000245956"/>
    </source>
</evidence>
<sequence>MMNTDLQRDERMRYERVWKSFFKPQLLRSDILRCAELAVVSHHSHHDDTLVDIVLVGKDIKSLYHDERRPGDTLHIYMRGVNHHGIALSFATNKLSSLLQNHFPAPDGYYFLDSRVFLHINEIEGTGLVTTTDILRIGLERTYLLGFQHCQTLGERQVDSACKRVRPLWRSNARRTAWALSICGIRGFAMEFRGILPTTGDDPNACPRAEFLREILKCTS</sequence>
<proteinExistence type="predicted"/>
<organism evidence="1 2">
    <name type="scientific">Purpureocillium lilacinum</name>
    <name type="common">Paecilomyces lilacinus</name>
    <dbReference type="NCBI Taxonomy" id="33203"/>
    <lineage>
        <taxon>Eukaryota</taxon>
        <taxon>Fungi</taxon>
        <taxon>Dikarya</taxon>
        <taxon>Ascomycota</taxon>
        <taxon>Pezizomycotina</taxon>
        <taxon>Sordariomycetes</taxon>
        <taxon>Hypocreomycetidae</taxon>
        <taxon>Hypocreales</taxon>
        <taxon>Ophiocordycipitaceae</taxon>
        <taxon>Purpureocillium</taxon>
    </lineage>
</organism>
<protein>
    <submittedName>
        <fullName evidence="1">Uncharacterized protein</fullName>
    </submittedName>
</protein>
<dbReference type="AlphaFoldDB" id="A0A2U3DS14"/>